<evidence type="ECO:0000256" key="1">
    <source>
        <dbReference type="ARBA" id="ARBA00004225"/>
    </source>
</evidence>
<evidence type="ECO:0000256" key="6">
    <source>
        <dbReference type="ARBA" id="ARBA00022989"/>
    </source>
</evidence>
<keyword evidence="6" id="KW-1133">Transmembrane helix</keyword>
<evidence type="ECO:0000313" key="12">
    <source>
        <dbReference type="Proteomes" id="UP000015103"/>
    </source>
</evidence>
<evidence type="ECO:0000256" key="9">
    <source>
        <dbReference type="PROSITE-ProRule" id="PRU00282"/>
    </source>
</evidence>
<dbReference type="InterPro" id="IPR018108">
    <property type="entry name" value="MCP_transmembrane"/>
</dbReference>
<dbReference type="VEuPathDB" id="VectorBase:RPRC006370"/>
<dbReference type="HOGENOM" id="CLU_2641197_0_0_1"/>
<evidence type="ECO:0000256" key="7">
    <source>
        <dbReference type="ARBA" id="ARBA00023128"/>
    </source>
</evidence>
<keyword evidence="5" id="KW-0677">Repeat</keyword>
<evidence type="ECO:0000256" key="5">
    <source>
        <dbReference type="ARBA" id="ARBA00022737"/>
    </source>
</evidence>
<dbReference type="InParanoid" id="T1HQQ0"/>
<keyword evidence="12" id="KW-1185">Reference proteome</keyword>
<dbReference type="eggNOG" id="KOG0762">
    <property type="taxonomic scope" value="Eukaryota"/>
</dbReference>
<dbReference type="SUPFAM" id="SSF103506">
    <property type="entry name" value="Mitochondrial carrier"/>
    <property type="match status" value="1"/>
</dbReference>
<keyword evidence="8 9" id="KW-0472">Membrane</keyword>
<dbReference type="InterPro" id="IPR023395">
    <property type="entry name" value="MCP_dom_sf"/>
</dbReference>
<feature type="repeat" description="Solcar" evidence="9">
    <location>
        <begin position="1"/>
        <end position="65"/>
    </location>
</feature>
<protein>
    <submittedName>
        <fullName evidence="11">Uncharacterized protein</fullName>
    </submittedName>
</protein>
<dbReference type="PANTHER" id="PTHR45624">
    <property type="entry name" value="MITOCHONDRIAL BASIC AMINO ACIDS TRANSPORTER-RELATED"/>
    <property type="match status" value="1"/>
</dbReference>
<dbReference type="GO" id="GO:0022857">
    <property type="term" value="F:transmembrane transporter activity"/>
    <property type="evidence" value="ECO:0007669"/>
    <property type="project" value="TreeGrafter"/>
</dbReference>
<keyword evidence="3 10" id="KW-0813">Transport</keyword>
<dbReference type="Gene3D" id="1.50.40.10">
    <property type="entry name" value="Mitochondrial carrier domain"/>
    <property type="match status" value="1"/>
</dbReference>
<comment type="similarity">
    <text evidence="2 10">Belongs to the mitochondrial carrier (TC 2.A.29) family.</text>
</comment>
<dbReference type="Pfam" id="PF00153">
    <property type="entry name" value="Mito_carr"/>
    <property type="match status" value="1"/>
</dbReference>
<keyword evidence="7" id="KW-0496">Mitochondrion</keyword>
<keyword evidence="4 9" id="KW-0812">Transmembrane</keyword>
<accession>T1HQQ0</accession>
<dbReference type="EMBL" id="ACPB03023768">
    <property type="status" value="NOT_ANNOTATED_CDS"/>
    <property type="molecule type" value="Genomic_DNA"/>
</dbReference>
<proteinExistence type="inferred from homology"/>
<organism evidence="11 12">
    <name type="scientific">Rhodnius prolixus</name>
    <name type="common">Triatomid bug</name>
    <dbReference type="NCBI Taxonomy" id="13249"/>
    <lineage>
        <taxon>Eukaryota</taxon>
        <taxon>Metazoa</taxon>
        <taxon>Ecdysozoa</taxon>
        <taxon>Arthropoda</taxon>
        <taxon>Hexapoda</taxon>
        <taxon>Insecta</taxon>
        <taxon>Pterygota</taxon>
        <taxon>Neoptera</taxon>
        <taxon>Paraneoptera</taxon>
        <taxon>Hemiptera</taxon>
        <taxon>Heteroptera</taxon>
        <taxon>Panheteroptera</taxon>
        <taxon>Cimicomorpha</taxon>
        <taxon>Reduviidae</taxon>
        <taxon>Triatominae</taxon>
        <taxon>Rhodnius</taxon>
    </lineage>
</organism>
<evidence type="ECO:0000256" key="10">
    <source>
        <dbReference type="RuleBase" id="RU000488"/>
    </source>
</evidence>
<dbReference type="GO" id="GO:0031966">
    <property type="term" value="C:mitochondrial membrane"/>
    <property type="evidence" value="ECO:0007669"/>
    <property type="project" value="UniProtKB-SubCell"/>
</dbReference>
<dbReference type="PROSITE" id="PS50920">
    <property type="entry name" value="SOLCAR"/>
    <property type="match status" value="1"/>
</dbReference>
<dbReference type="AlphaFoldDB" id="T1HQQ0"/>
<evidence type="ECO:0000256" key="3">
    <source>
        <dbReference type="ARBA" id="ARBA00022448"/>
    </source>
</evidence>
<evidence type="ECO:0000256" key="8">
    <source>
        <dbReference type="ARBA" id="ARBA00023136"/>
    </source>
</evidence>
<dbReference type="PANTHER" id="PTHR45624:SF10">
    <property type="entry name" value="SLC (SOLUTE CARRIER) HOMOLOG"/>
    <property type="match status" value="1"/>
</dbReference>
<dbReference type="EnsemblMetazoa" id="RPRC006370-RA">
    <property type="protein sequence ID" value="RPRC006370-PA"/>
    <property type="gene ID" value="RPRC006370"/>
</dbReference>
<reference evidence="11" key="1">
    <citation type="submission" date="2015-05" db="UniProtKB">
        <authorList>
            <consortium name="EnsemblMetazoa"/>
        </authorList>
    </citation>
    <scope>IDENTIFICATION</scope>
</reference>
<name>T1HQQ0_RHOPR</name>
<evidence type="ECO:0000313" key="11">
    <source>
        <dbReference type="EnsemblMetazoa" id="RPRC006370-PA"/>
    </source>
</evidence>
<dbReference type="InterPro" id="IPR050567">
    <property type="entry name" value="Mitochondrial_Carrier"/>
</dbReference>
<evidence type="ECO:0000256" key="2">
    <source>
        <dbReference type="ARBA" id="ARBA00006375"/>
    </source>
</evidence>
<sequence length="77" mass="8830">MDVVKSRMQADNLSNPKYKGVVDCLLKSYQEEGRSIFMKGMWVTVLRAFPTNATTFAVFQLCLETCQDFSRLVFPEV</sequence>
<evidence type="ECO:0000256" key="4">
    <source>
        <dbReference type="ARBA" id="ARBA00022692"/>
    </source>
</evidence>
<dbReference type="Proteomes" id="UP000015103">
    <property type="component" value="Unassembled WGS sequence"/>
</dbReference>
<comment type="subcellular location">
    <subcellularLocation>
        <location evidence="1">Mitochondrion membrane</location>
        <topology evidence="1">Multi-pass membrane protein</topology>
    </subcellularLocation>
</comment>